<keyword evidence="2" id="KW-1185">Reference proteome</keyword>
<accession>A0A2V3W7P9</accession>
<protein>
    <submittedName>
        <fullName evidence="1">Uncharacterized protein DUF2507</fullName>
    </submittedName>
</protein>
<gene>
    <name evidence="1" type="ORF">DES38_10874</name>
</gene>
<dbReference type="AlphaFoldDB" id="A0A2V3W7P9"/>
<dbReference type="SUPFAM" id="SSF111126">
    <property type="entry name" value="Ligand-binding domain in the NO signalling and Golgi transport"/>
    <property type="match status" value="1"/>
</dbReference>
<dbReference type="InterPro" id="IPR019642">
    <property type="entry name" value="DUF2507"/>
</dbReference>
<sequence>MHKKDKDSDSLSLYNARISHGSGFDLLRYSAFDDLLGEEKPQILYVLGKNMAREHRVTSIETAIEMFIQMGIGELTHVKEKRSEDIFELTSPLIAARHQAVENHEYRFESGILAEVMTNCRGFQCETLEDIKPKKATVIFTVKHYR</sequence>
<organism evidence="1 2">
    <name type="scientific">Streptohalobacillus salinus</name>
    <dbReference type="NCBI Taxonomy" id="621096"/>
    <lineage>
        <taxon>Bacteria</taxon>
        <taxon>Bacillati</taxon>
        <taxon>Bacillota</taxon>
        <taxon>Bacilli</taxon>
        <taxon>Bacillales</taxon>
        <taxon>Bacillaceae</taxon>
        <taxon>Streptohalobacillus</taxon>
    </lineage>
</organism>
<comment type="caution">
    <text evidence="1">The sequence shown here is derived from an EMBL/GenBank/DDBJ whole genome shotgun (WGS) entry which is preliminary data.</text>
</comment>
<dbReference type="Gene3D" id="3.30.1380.20">
    <property type="entry name" value="Trafficking protein particle complex subunit 3"/>
    <property type="match status" value="1"/>
</dbReference>
<dbReference type="Pfam" id="PF10702">
    <property type="entry name" value="DUF2507"/>
    <property type="match status" value="1"/>
</dbReference>
<dbReference type="Proteomes" id="UP000247922">
    <property type="component" value="Unassembled WGS sequence"/>
</dbReference>
<name>A0A2V3W7P9_9BACI</name>
<evidence type="ECO:0000313" key="1">
    <source>
        <dbReference type="EMBL" id="PXW90060.1"/>
    </source>
</evidence>
<dbReference type="RefSeq" id="WP_170114372.1">
    <property type="nucleotide sequence ID" value="NZ_QJJR01000008.1"/>
</dbReference>
<evidence type="ECO:0000313" key="2">
    <source>
        <dbReference type="Proteomes" id="UP000247922"/>
    </source>
</evidence>
<dbReference type="InterPro" id="IPR024096">
    <property type="entry name" value="NO_sig/Golgi_transp_ligand-bd"/>
</dbReference>
<proteinExistence type="predicted"/>
<reference evidence="1 2" key="1">
    <citation type="submission" date="2018-05" db="EMBL/GenBank/DDBJ databases">
        <title>Genomic Encyclopedia of Type Strains, Phase IV (KMG-IV): sequencing the most valuable type-strain genomes for metagenomic binning, comparative biology and taxonomic classification.</title>
        <authorList>
            <person name="Goeker M."/>
        </authorList>
    </citation>
    <scope>NUCLEOTIDE SEQUENCE [LARGE SCALE GENOMIC DNA]</scope>
    <source>
        <strain evidence="1 2">DSM 22440</strain>
    </source>
</reference>
<dbReference type="EMBL" id="QJJR01000008">
    <property type="protein sequence ID" value="PXW90060.1"/>
    <property type="molecule type" value="Genomic_DNA"/>
</dbReference>